<dbReference type="STRING" id="1461693.ATO10_06406"/>
<keyword evidence="2" id="KW-0378">Hydrolase</keyword>
<dbReference type="InterPro" id="IPR027417">
    <property type="entry name" value="P-loop_NTPase"/>
</dbReference>
<name>A0A058ZMZ1_9RHOB</name>
<keyword evidence="2" id="KW-0540">Nuclease</keyword>
<accession>A0A058ZMZ1</accession>
<comment type="caution">
    <text evidence="2">The sequence shown here is derived from an EMBL/GenBank/DDBJ whole genome shotgun (WGS) entry which is preliminary data.</text>
</comment>
<dbReference type="SUPFAM" id="SSF52540">
    <property type="entry name" value="P-loop containing nucleoside triphosphate hydrolases"/>
    <property type="match status" value="1"/>
</dbReference>
<sequence length="977" mass="106795">MAEPIKGIFGLAPGVDFPAALLNGLENRLAQATPRDWAQVEIYVNTRRMQRRLAELFLQGPARLMPKIRLVSDLGHVTLGAGLPAPIPPLRRRLELSQLIAGLLDRQPDLAPRSALLDLSDSLAALMDEMHSEGVSPAVLREMDVSHLSEHWARSLQFLDIVEQFFGEQARERPDREAHTRMAIEYLAERWQDTQPEHPVIIAGSTGSRGATAMLMRAVATLPQGAVVLPGFDFDMPRQVWDGLDDALTAEDHPQFRFAQLLQSLDLSRDDVQAWHAQPAPDPGRNQLISLALRPAPITDQWLVHGPDLGALEPRCAGVSLIEAPSPRAEANAIALCLRDAAERGETAALITPDRMLTRQVTAVLDRWGIEPDDSAGMPLQLSVPGRFMRQVAALFGQVLTAEALLALLKHPLTATGSARGDHLRLTRELELHLRRHGPAFPSARDLTEWAKAQTDPIADSWAAWLGGLLEPLAMVSGRSLHNHITAHLNLAEALAAGPEGTAAGDLWDKPAGKAAQSACASLLEEAAFGGDLTPSEYADLFRTILANAEVHDPLSPHPGVMIWGTLEARVQGADLVVLAGLNEGSWPQAPAPDPWLNRDMRRRAGLLLPERRIGLAAHDFQQAAAAKRVVISRAIRDTESETVPSRWLSRLTNLLSGLPEQGGETALEGMRARGQYWLNVAAQMERPAAIVPTTLRPAPSPPVYARPKQLSVTRIQTLIRNPYAIYAERVLGLRALDPIRAKPDPALRGTVLHKVMEEFLSAGVAPDPVQAKSDLMRIGETCLKQRLPWPSAQRLWLARISRIADWFISGEIDRQAQGQPIALEKSGSITLQNGFSLTAEADRIDQLTSNELVIFDYKTGSIPTKAQIDNFDQQLLLEAAMLEQGGFAGLRGSVAFVAHIGLGNTPKYASYIIGPGDSDKTLAQLTELISAFEDRDLGYQSRRAVYETHVGTDYDHLSRFGEWDESDEAVTMEVGA</sequence>
<dbReference type="EMBL" id="AQQY01000003">
    <property type="protein sequence ID" value="KCV82552.1"/>
    <property type="molecule type" value="Genomic_DNA"/>
</dbReference>
<proteinExistence type="predicted"/>
<dbReference type="OrthoDB" id="9780606at2"/>
<organism evidence="2 3">
    <name type="scientific">Actibacterium atlanticum</name>
    <dbReference type="NCBI Taxonomy" id="1461693"/>
    <lineage>
        <taxon>Bacteria</taxon>
        <taxon>Pseudomonadati</taxon>
        <taxon>Pseudomonadota</taxon>
        <taxon>Alphaproteobacteria</taxon>
        <taxon>Rhodobacterales</taxon>
        <taxon>Roseobacteraceae</taxon>
        <taxon>Actibacterium</taxon>
    </lineage>
</organism>
<dbReference type="Pfam" id="PF12705">
    <property type="entry name" value="PDDEXK_1"/>
    <property type="match status" value="1"/>
</dbReference>
<dbReference type="NCBIfam" id="TIGR02786">
    <property type="entry name" value="addB_alphas"/>
    <property type="match status" value="1"/>
</dbReference>
<evidence type="ECO:0000313" key="3">
    <source>
        <dbReference type="Proteomes" id="UP000024836"/>
    </source>
</evidence>
<dbReference type="GO" id="GO:0004527">
    <property type="term" value="F:exonuclease activity"/>
    <property type="evidence" value="ECO:0007669"/>
    <property type="project" value="UniProtKB-KW"/>
</dbReference>
<dbReference type="InterPro" id="IPR011604">
    <property type="entry name" value="PDDEXK-like_dom_sf"/>
</dbReference>
<dbReference type="RefSeq" id="WP_035249545.1">
    <property type="nucleotide sequence ID" value="NZ_AQQY01000003.1"/>
</dbReference>
<protein>
    <submittedName>
        <fullName evidence="2">Exonuclease-like protein</fullName>
    </submittedName>
</protein>
<dbReference type="eggNOG" id="COG3893">
    <property type="taxonomic scope" value="Bacteria"/>
</dbReference>
<dbReference type="AlphaFoldDB" id="A0A058ZMZ1"/>
<dbReference type="Proteomes" id="UP000024836">
    <property type="component" value="Unassembled WGS sequence"/>
</dbReference>
<feature type="domain" description="PD-(D/E)XK endonuclease-like" evidence="1">
    <location>
        <begin position="710"/>
        <end position="903"/>
    </location>
</feature>
<reference evidence="2 3" key="1">
    <citation type="submission" date="2013-04" db="EMBL/GenBank/DDBJ databases">
        <title>Shimia sp. 22II-S11-Z10 Genome Sequencing.</title>
        <authorList>
            <person name="Lai Q."/>
            <person name="Li G."/>
            <person name="Shao Z."/>
        </authorList>
    </citation>
    <scope>NUCLEOTIDE SEQUENCE [LARGE SCALE GENOMIC DNA]</scope>
    <source>
        <strain evidence="3">22II-S11-Z10</strain>
    </source>
</reference>
<evidence type="ECO:0000313" key="2">
    <source>
        <dbReference type="EMBL" id="KCV82552.1"/>
    </source>
</evidence>
<keyword evidence="2" id="KW-0269">Exonuclease</keyword>
<dbReference type="Gene3D" id="3.90.320.10">
    <property type="match status" value="1"/>
</dbReference>
<dbReference type="PATRIC" id="fig|1461693.3.peg.1298"/>
<dbReference type="InterPro" id="IPR038726">
    <property type="entry name" value="PDDEXK_AddAB-type"/>
</dbReference>
<evidence type="ECO:0000259" key="1">
    <source>
        <dbReference type="Pfam" id="PF12705"/>
    </source>
</evidence>
<dbReference type="InterPro" id="IPR014153">
    <property type="entry name" value="Ds_break_AddB"/>
</dbReference>
<gene>
    <name evidence="2" type="ORF">ATO10_06406</name>
</gene>
<dbReference type="eggNOG" id="COG2887">
    <property type="taxonomic scope" value="Bacteria"/>
</dbReference>
<keyword evidence="3" id="KW-1185">Reference proteome</keyword>